<feature type="compositionally biased region" description="Low complexity" evidence="5">
    <location>
        <begin position="17"/>
        <end position="28"/>
    </location>
</feature>
<evidence type="ECO:0008006" key="8">
    <source>
        <dbReference type="Google" id="ProtNLM"/>
    </source>
</evidence>
<dbReference type="HAMAP" id="MF_01343_B">
    <property type="entry name" value="Ribosomal_uS15_B"/>
    <property type="match status" value="1"/>
</dbReference>
<dbReference type="CDD" id="cd00353">
    <property type="entry name" value="Ribosomal_S15p_S13e"/>
    <property type="match status" value="1"/>
</dbReference>
<sequence length="266" mass="30148">MLRAAFSQCVRSSASSSSTHSAALHTSAIRAQPGRLTAAQRSKKRKPKEIAVSDGRPHVVLGHRTGDEAKWLKCDLAKVIITEEDIQASPIPKPFVNVHEGVQTPTYYNYGVGMGEEELLFEALPTLTYERRQKQSSHYPLPDLEAKEVQKATMFARLVDLRNANARGIAYENRRRIITAFSTPENPEDPGRPEVQAALMTLRIRNIWSHLTRCKKDFMNRRNLRILIHQRAKILRYLKKKDVGRYDTILERLGLEPAAVEGELVV</sequence>
<dbReference type="Gene3D" id="1.10.287.10">
    <property type="entry name" value="S15/NS1, RNA-binding"/>
    <property type="match status" value="1"/>
</dbReference>
<dbReference type="GO" id="GO:0006412">
    <property type="term" value="P:translation"/>
    <property type="evidence" value="ECO:0007669"/>
    <property type="project" value="InterPro"/>
</dbReference>
<keyword evidence="2 4" id="KW-0689">Ribosomal protein</keyword>
<keyword evidence="7" id="KW-1185">Reference proteome</keyword>
<reference evidence="6 7" key="1">
    <citation type="journal article" date="2012" name="Proc. Natl. Acad. Sci. U.S.A.">
        <title>Comparative genomics of Ceriporiopsis subvermispora and Phanerochaete chrysosporium provide insight into selective ligninolysis.</title>
        <authorList>
            <person name="Fernandez-Fueyo E."/>
            <person name="Ruiz-Duenas F.J."/>
            <person name="Ferreira P."/>
            <person name="Floudas D."/>
            <person name="Hibbett D.S."/>
            <person name="Canessa P."/>
            <person name="Larrondo L.F."/>
            <person name="James T.Y."/>
            <person name="Seelenfreund D."/>
            <person name="Lobos S."/>
            <person name="Polanco R."/>
            <person name="Tello M."/>
            <person name="Honda Y."/>
            <person name="Watanabe T."/>
            <person name="Watanabe T."/>
            <person name="Ryu J.S."/>
            <person name="Kubicek C.P."/>
            <person name="Schmoll M."/>
            <person name="Gaskell J."/>
            <person name="Hammel K.E."/>
            <person name="St John F.J."/>
            <person name="Vanden Wymelenberg A."/>
            <person name="Sabat G."/>
            <person name="Splinter BonDurant S."/>
            <person name="Syed K."/>
            <person name="Yadav J.S."/>
            <person name="Doddapaneni H."/>
            <person name="Subramanian V."/>
            <person name="Lavin J.L."/>
            <person name="Oguiza J.A."/>
            <person name="Perez G."/>
            <person name="Pisabarro A.G."/>
            <person name="Ramirez L."/>
            <person name="Santoyo F."/>
            <person name="Master E."/>
            <person name="Coutinho P.M."/>
            <person name="Henrissat B."/>
            <person name="Lombard V."/>
            <person name="Magnuson J.K."/>
            <person name="Kuees U."/>
            <person name="Hori C."/>
            <person name="Igarashi K."/>
            <person name="Samejima M."/>
            <person name="Held B.W."/>
            <person name="Barry K.W."/>
            <person name="LaButti K.M."/>
            <person name="Lapidus A."/>
            <person name="Lindquist E.A."/>
            <person name="Lucas S.M."/>
            <person name="Riley R."/>
            <person name="Salamov A.A."/>
            <person name="Hoffmeister D."/>
            <person name="Schwenk D."/>
            <person name="Hadar Y."/>
            <person name="Yarden O."/>
            <person name="de Vries R.P."/>
            <person name="Wiebenga A."/>
            <person name="Stenlid J."/>
            <person name="Eastwood D."/>
            <person name="Grigoriev I.V."/>
            <person name="Berka R.M."/>
            <person name="Blanchette R.A."/>
            <person name="Kersten P."/>
            <person name="Martinez A.T."/>
            <person name="Vicuna R."/>
            <person name="Cullen D."/>
        </authorList>
    </citation>
    <scope>NUCLEOTIDE SEQUENCE [LARGE SCALE GENOMIC DNA]</scope>
    <source>
        <strain evidence="6 7">B</strain>
    </source>
</reference>
<evidence type="ECO:0000256" key="3">
    <source>
        <dbReference type="ARBA" id="ARBA00023274"/>
    </source>
</evidence>
<evidence type="ECO:0000313" key="7">
    <source>
        <dbReference type="Proteomes" id="UP000016930"/>
    </source>
</evidence>
<dbReference type="PROSITE" id="PS00362">
    <property type="entry name" value="RIBOSOMAL_S15"/>
    <property type="match status" value="1"/>
</dbReference>
<gene>
    <name evidence="6" type="ORF">CERSUDRAFT_118619</name>
</gene>
<dbReference type="SMART" id="SM01387">
    <property type="entry name" value="Ribosomal_S15"/>
    <property type="match status" value="1"/>
</dbReference>
<dbReference type="GO" id="GO:0005737">
    <property type="term" value="C:cytoplasm"/>
    <property type="evidence" value="ECO:0007669"/>
    <property type="project" value="UniProtKB-ARBA"/>
</dbReference>
<dbReference type="NCBIfam" id="TIGR00952">
    <property type="entry name" value="S15_bact"/>
    <property type="match status" value="1"/>
</dbReference>
<evidence type="ECO:0000256" key="2">
    <source>
        <dbReference type="ARBA" id="ARBA00022980"/>
    </source>
</evidence>
<proteinExistence type="inferred from homology"/>
<organism evidence="6 7">
    <name type="scientific">Ceriporiopsis subvermispora (strain B)</name>
    <name type="common">White-rot fungus</name>
    <name type="synonym">Gelatoporia subvermispora</name>
    <dbReference type="NCBI Taxonomy" id="914234"/>
    <lineage>
        <taxon>Eukaryota</taxon>
        <taxon>Fungi</taxon>
        <taxon>Dikarya</taxon>
        <taxon>Basidiomycota</taxon>
        <taxon>Agaricomycotina</taxon>
        <taxon>Agaricomycetes</taxon>
        <taxon>Polyporales</taxon>
        <taxon>Gelatoporiaceae</taxon>
        <taxon>Gelatoporia</taxon>
    </lineage>
</organism>
<dbReference type="PANTHER" id="PTHR23321:SF26">
    <property type="entry name" value="SMALL RIBOSOMAL SUBUNIT PROTEIN US15M"/>
    <property type="match status" value="1"/>
</dbReference>
<dbReference type="InterPro" id="IPR000589">
    <property type="entry name" value="Ribosomal_uS15"/>
</dbReference>
<keyword evidence="3 4" id="KW-0687">Ribonucleoprotein</keyword>
<dbReference type="GO" id="GO:1990904">
    <property type="term" value="C:ribonucleoprotein complex"/>
    <property type="evidence" value="ECO:0007669"/>
    <property type="project" value="UniProtKB-KW"/>
</dbReference>
<dbReference type="InterPro" id="IPR005290">
    <property type="entry name" value="Ribosomal_uS15_bac-type"/>
</dbReference>
<dbReference type="AlphaFoldDB" id="M2QKC5"/>
<dbReference type="PANTHER" id="PTHR23321">
    <property type="entry name" value="RIBOSOMAL PROTEIN S15, BACTERIAL AND ORGANELLAR"/>
    <property type="match status" value="1"/>
</dbReference>
<dbReference type="InterPro" id="IPR009068">
    <property type="entry name" value="uS15_NS1_RNA-bd_sf"/>
</dbReference>
<dbReference type="OrthoDB" id="441444at2759"/>
<protein>
    <recommendedName>
        <fullName evidence="8">S15/NS1 RNA-binding domain-containing protein</fullName>
    </recommendedName>
</protein>
<evidence type="ECO:0000256" key="4">
    <source>
        <dbReference type="RuleBase" id="RU003919"/>
    </source>
</evidence>
<dbReference type="Pfam" id="PF00312">
    <property type="entry name" value="Ribosomal_S15"/>
    <property type="match status" value="1"/>
</dbReference>
<feature type="region of interest" description="Disordered" evidence="5">
    <location>
        <begin position="17"/>
        <end position="50"/>
    </location>
</feature>
<dbReference type="GO" id="GO:0003735">
    <property type="term" value="F:structural constituent of ribosome"/>
    <property type="evidence" value="ECO:0007669"/>
    <property type="project" value="InterPro"/>
</dbReference>
<dbReference type="STRING" id="914234.M2QKC5"/>
<name>M2QKC5_CERS8</name>
<dbReference type="Proteomes" id="UP000016930">
    <property type="component" value="Unassembled WGS sequence"/>
</dbReference>
<feature type="non-terminal residue" evidence="6">
    <location>
        <position position="1"/>
    </location>
</feature>
<accession>M2QKC5</accession>
<comment type="similarity">
    <text evidence="1 4">Belongs to the universal ribosomal protein uS15 family.</text>
</comment>
<evidence type="ECO:0000256" key="1">
    <source>
        <dbReference type="ARBA" id="ARBA00008434"/>
    </source>
</evidence>
<dbReference type="GO" id="GO:0005840">
    <property type="term" value="C:ribosome"/>
    <property type="evidence" value="ECO:0007669"/>
    <property type="project" value="UniProtKB-KW"/>
</dbReference>
<dbReference type="SUPFAM" id="SSF47060">
    <property type="entry name" value="S15/NS1 RNA-binding domain"/>
    <property type="match status" value="1"/>
</dbReference>
<evidence type="ECO:0000313" key="6">
    <source>
        <dbReference type="EMBL" id="EMD32580.1"/>
    </source>
</evidence>
<dbReference type="HOGENOM" id="CLU_063745_0_0_1"/>
<evidence type="ECO:0000256" key="5">
    <source>
        <dbReference type="SAM" id="MobiDB-lite"/>
    </source>
</evidence>
<dbReference type="EMBL" id="KB445810">
    <property type="protein sequence ID" value="EMD32580.1"/>
    <property type="molecule type" value="Genomic_DNA"/>
</dbReference>